<dbReference type="GO" id="GO:0140104">
    <property type="term" value="F:molecular carrier activity"/>
    <property type="evidence" value="ECO:0007669"/>
    <property type="project" value="InterPro"/>
</dbReference>
<dbReference type="Pfam" id="PF13531">
    <property type="entry name" value="SBP_bac_11"/>
    <property type="match status" value="1"/>
</dbReference>
<dbReference type="OrthoDB" id="9802127at2"/>
<dbReference type="AlphaFoldDB" id="A0A840G1H6"/>
<accession>A0A840G1H6</accession>
<dbReference type="NCBIfam" id="NF008106">
    <property type="entry name" value="PRK10852.1"/>
    <property type="match status" value="1"/>
</dbReference>
<evidence type="ECO:0000313" key="8">
    <source>
        <dbReference type="Proteomes" id="UP000587070"/>
    </source>
</evidence>
<evidence type="ECO:0000256" key="1">
    <source>
        <dbReference type="ARBA" id="ARBA00004418"/>
    </source>
</evidence>
<comment type="similarity">
    <text evidence="2">Belongs to the prokaryotic sulfate-binding protein family.</text>
</comment>
<keyword evidence="4 6" id="KW-0732">Signal</keyword>
<proteinExistence type="inferred from homology"/>
<dbReference type="Proteomes" id="UP000587070">
    <property type="component" value="Unassembled WGS sequence"/>
</dbReference>
<dbReference type="GO" id="GO:0042597">
    <property type="term" value="C:periplasmic space"/>
    <property type="evidence" value="ECO:0007669"/>
    <property type="project" value="UniProtKB-SubCell"/>
</dbReference>
<gene>
    <name evidence="7" type="ORF">GGD90_000144</name>
</gene>
<feature type="signal peptide" evidence="6">
    <location>
        <begin position="1"/>
        <end position="26"/>
    </location>
</feature>
<dbReference type="GO" id="GO:1902358">
    <property type="term" value="P:sulfate transmembrane transport"/>
    <property type="evidence" value="ECO:0007669"/>
    <property type="project" value="InterPro"/>
</dbReference>
<dbReference type="CDD" id="cd01005">
    <property type="entry name" value="PBP2_CysP"/>
    <property type="match status" value="1"/>
</dbReference>
<dbReference type="Gene3D" id="3.40.190.10">
    <property type="entry name" value="Periplasmic binding protein-like II"/>
    <property type="match status" value="2"/>
</dbReference>
<dbReference type="RefSeq" id="WP_153117048.1">
    <property type="nucleotide sequence ID" value="NZ_JACIGE010000001.1"/>
</dbReference>
<feature type="chain" id="PRO_5032732830" evidence="6">
    <location>
        <begin position="27"/>
        <end position="336"/>
    </location>
</feature>
<evidence type="ECO:0000256" key="6">
    <source>
        <dbReference type="SAM" id="SignalP"/>
    </source>
</evidence>
<dbReference type="PANTHER" id="PTHR30368">
    <property type="entry name" value="SULFATE-BINDING PROTEIN"/>
    <property type="match status" value="1"/>
</dbReference>
<keyword evidence="5" id="KW-0574">Periplasm</keyword>
<dbReference type="SUPFAM" id="SSF53850">
    <property type="entry name" value="Periplasmic binding protein-like II"/>
    <property type="match status" value="1"/>
</dbReference>
<protein>
    <submittedName>
        <fullName evidence="7">Sulfate transport system substrate-binding protein</fullName>
    </submittedName>
</protein>
<evidence type="ECO:0000256" key="5">
    <source>
        <dbReference type="ARBA" id="ARBA00022764"/>
    </source>
</evidence>
<keyword evidence="3" id="KW-0813">Transport</keyword>
<keyword evidence="8" id="KW-1185">Reference proteome</keyword>
<dbReference type="EMBL" id="JACIGE010000001">
    <property type="protein sequence ID" value="MBB4245795.1"/>
    <property type="molecule type" value="Genomic_DNA"/>
</dbReference>
<evidence type="ECO:0000256" key="4">
    <source>
        <dbReference type="ARBA" id="ARBA00022729"/>
    </source>
</evidence>
<evidence type="ECO:0000256" key="3">
    <source>
        <dbReference type="ARBA" id="ARBA00022448"/>
    </source>
</evidence>
<evidence type="ECO:0000313" key="7">
    <source>
        <dbReference type="EMBL" id="MBB4245795.1"/>
    </source>
</evidence>
<name>A0A840G1H6_RHOTE</name>
<dbReference type="PANTHER" id="PTHR30368:SF2">
    <property type="entry name" value="SULFATE-BINDING PROTEIN"/>
    <property type="match status" value="1"/>
</dbReference>
<comment type="subcellular location">
    <subcellularLocation>
        <location evidence="1">Periplasm</location>
    </subcellularLocation>
</comment>
<comment type="caution">
    <text evidence="7">The sequence shown here is derived from an EMBL/GenBank/DDBJ whole genome shotgun (WGS) entry which is preliminary data.</text>
</comment>
<dbReference type="InterPro" id="IPR005669">
    <property type="entry name" value="Thiosulph/SO4-bd"/>
</dbReference>
<dbReference type="NCBIfam" id="TIGR00971">
    <property type="entry name" value="3a0106s03"/>
    <property type="match status" value="1"/>
</dbReference>
<evidence type="ECO:0000256" key="2">
    <source>
        <dbReference type="ARBA" id="ARBA00006099"/>
    </source>
</evidence>
<reference evidence="7 8" key="1">
    <citation type="submission" date="2020-08" db="EMBL/GenBank/DDBJ databases">
        <title>Genome sequencing of Purple Non-Sulfur Bacteria from various extreme environments.</title>
        <authorList>
            <person name="Mayer M."/>
        </authorList>
    </citation>
    <scope>NUCLEOTIDE SEQUENCE [LARGE SCALE GENOMIC DNA]</scope>
    <source>
        <strain evidence="7 8">2761</strain>
    </source>
</reference>
<organism evidence="7 8">
    <name type="scientific">Rhodocyclus tenuis</name>
    <name type="common">Rhodospirillum tenue</name>
    <dbReference type="NCBI Taxonomy" id="1066"/>
    <lineage>
        <taxon>Bacteria</taxon>
        <taxon>Pseudomonadati</taxon>
        <taxon>Pseudomonadota</taxon>
        <taxon>Betaproteobacteria</taxon>
        <taxon>Rhodocyclales</taxon>
        <taxon>Rhodocyclaceae</taxon>
        <taxon>Rhodocyclus</taxon>
    </lineage>
</organism>
<dbReference type="NCBIfam" id="NF008022">
    <property type="entry name" value="PRK10752.1"/>
    <property type="match status" value="1"/>
</dbReference>
<sequence>MFRSLRPLAFAAVFGLSSAFALPAAAELNLLNASYDVARDFYKDYNPLFQKYWKAKSSETIEIRQSHGGSSKQVRAVADGLEADVVTMNQSPDVDFLAEKGLVARDYTKKFPNNASPYTSTMVFIVRKGNPRAIRDWSDLGRDGVQVILPHPKTSGNGRYSYLAAWGYALRQPGGNDKTAQEFVSRVLKNAPLFATGGRDATTTFMQRRIGDVLVSFECEAELIAREFGRGEFEVVYPAQSILAEFPVAVVERVVDKKGTRREAQAYLDYLWSKEGQENAAQNYLRPRDAEVLKKYSAQFPAIKTFTVDEVFGGWSKAFPAHFRDGGSFDQIYQQK</sequence>